<evidence type="ECO:0000256" key="2">
    <source>
        <dbReference type="ARBA" id="ARBA00023125"/>
    </source>
</evidence>
<keyword evidence="7" id="KW-1185">Reference proteome</keyword>
<dbReference type="Pfam" id="PF17940">
    <property type="entry name" value="TetR_C_31"/>
    <property type="match status" value="1"/>
</dbReference>
<evidence type="ECO:0000256" key="4">
    <source>
        <dbReference type="PROSITE-ProRule" id="PRU00335"/>
    </source>
</evidence>
<dbReference type="Gene3D" id="1.10.357.10">
    <property type="entry name" value="Tetracycline Repressor, domain 2"/>
    <property type="match status" value="1"/>
</dbReference>
<dbReference type="InterPro" id="IPR001647">
    <property type="entry name" value="HTH_TetR"/>
</dbReference>
<dbReference type="PANTHER" id="PTHR47506">
    <property type="entry name" value="TRANSCRIPTIONAL REGULATORY PROTEIN"/>
    <property type="match status" value="1"/>
</dbReference>
<dbReference type="Pfam" id="PF00440">
    <property type="entry name" value="TetR_N"/>
    <property type="match status" value="1"/>
</dbReference>
<dbReference type="InterPro" id="IPR036271">
    <property type="entry name" value="Tet_transcr_reg_TetR-rel_C_sf"/>
</dbReference>
<protein>
    <submittedName>
        <fullName evidence="6">TetR/AcrR family transcriptional regulator</fullName>
    </submittedName>
</protein>
<feature type="domain" description="HTH tetR-type" evidence="5">
    <location>
        <begin position="10"/>
        <end position="70"/>
    </location>
</feature>
<proteinExistence type="predicted"/>
<comment type="caution">
    <text evidence="6">The sequence shown here is derived from an EMBL/GenBank/DDBJ whole genome shotgun (WGS) entry which is preliminary data.</text>
</comment>
<accession>A0ABV6EY15</accession>
<evidence type="ECO:0000313" key="7">
    <source>
        <dbReference type="Proteomes" id="UP001589775"/>
    </source>
</evidence>
<dbReference type="SUPFAM" id="SSF46689">
    <property type="entry name" value="Homeodomain-like"/>
    <property type="match status" value="1"/>
</dbReference>
<dbReference type="InterPro" id="IPR009057">
    <property type="entry name" value="Homeodomain-like_sf"/>
</dbReference>
<sequence length="198" mass="21995">MSMIEADDTNDRERPLMEATLRLIGRSGLKAVTHRAVATETGMSLGAITHHFGTRDLLVDAALSFALRREVKRLRALALSLQTDALDVDAWIDALVGWYAKELDSEADLHIACYEAFLAAARDDRYRPIVAEWYETWRRSAELALTAAGSRAPRLHAEIFVAALVGIVLQQLAAPRRSFKKETRAALSELVRGLIGKR</sequence>
<dbReference type="RefSeq" id="WP_378391758.1">
    <property type="nucleotide sequence ID" value="NZ_JBHLWM010000008.1"/>
</dbReference>
<dbReference type="PROSITE" id="PS50977">
    <property type="entry name" value="HTH_TETR_2"/>
    <property type="match status" value="1"/>
</dbReference>
<gene>
    <name evidence="6" type="ORF">ACFFJ6_21780</name>
</gene>
<name>A0ABV6EY15_9BRAD</name>
<dbReference type="InterPro" id="IPR041583">
    <property type="entry name" value="TetR_C_31"/>
</dbReference>
<keyword evidence="3" id="KW-0804">Transcription</keyword>
<reference evidence="6 7" key="1">
    <citation type="submission" date="2024-09" db="EMBL/GenBank/DDBJ databases">
        <authorList>
            <person name="Sun Q."/>
            <person name="Mori K."/>
        </authorList>
    </citation>
    <scope>NUCLEOTIDE SEQUENCE [LARGE SCALE GENOMIC DNA]</scope>
    <source>
        <strain evidence="6 7">KCTC 23279</strain>
    </source>
</reference>
<evidence type="ECO:0000256" key="3">
    <source>
        <dbReference type="ARBA" id="ARBA00023163"/>
    </source>
</evidence>
<dbReference type="PANTHER" id="PTHR47506:SF6">
    <property type="entry name" value="HTH-TYPE TRANSCRIPTIONAL REPRESSOR NEMR"/>
    <property type="match status" value="1"/>
</dbReference>
<dbReference type="EMBL" id="JBHLWM010000008">
    <property type="protein sequence ID" value="MFC0243134.1"/>
    <property type="molecule type" value="Genomic_DNA"/>
</dbReference>
<dbReference type="SUPFAM" id="SSF48498">
    <property type="entry name" value="Tetracyclin repressor-like, C-terminal domain"/>
    <property type="match status" value="1"/>
</dbReference>
<dbReference type="Proteomes" id="UP001589775">
    <property type="component" value="Unassembled WGS sequence"/>
</dbReference>
<evidence type="ECO:0000256" key="1">
    <source>
        <dbReference type="ARBA" id="ARBA00023015"/>
    </source>
</evidence>
<keyword evidence="1" id="KW-0805">Transcription regulation</keyword>
<evidence type="ECO:0000259" key="5">
    <source>
        <dbReference type="PROSITE" id="PS50977"/>
    </source>
</evidence>
<organism evidence="6 7">
    <name type="scientific">Rhodopseudomonas telluris</name>
    <dbReference type="NCBI Taxonomy" id="644215"/>
    <lineage>
        <taxon>Bacteria</taxon>
        <taxon>Pseudomonadati</taxon>
        <taxon>Pseudomonadota</taxon>
        <taxon>Alphaproteobacteria</taxon>
        <taxon>Hyphomicrobiales</taxon>
        <taxon>Nitrobacteraceae</taxon>
        <taxon>Rhodopseudomonas</taxon>
    </lineage>
</organism>
<feature type="DNA-binding region" description="H-T-H motif" evidence="4">
    <location>
        <begin position="33"/>
        <end position="52"/>
    </location>
</feature>
<evidence type="ECO:0000313" key="6">
    <source>
        <dbReference type="EMBL" id="MFC0243134.1"/>
    </source>
</evidence>
<keyword evidence="2 4" id="KW-0238">DNA-binding</keyword>